<accession>A0A183VDZ1</accession>
<evidence type="ECO:0000313" key="1">
    <source>
        <dbReference type="EMBL" id="VDM50282.1"/>
    </source>
</evidence>
<keyword evidence="2" id="KW-1185">Reference proteome</keyword>
<reference evidence="3" key="1">
    <citation type="submission" date="2016-06" db="UniProtKB">
        <authorList>
            <consortium name="WormBaseParasite"/>
        </authorList>
    </citation>
    <scope>IDENTIFICATION</scope>
</reference>
<sequence length="94" mass="10563">MSIRRPFYDGLRICSQANLMSMHIGHECYGVDQMDGIVCCCIKECPADLFEKFHTLGYSPAQIHHTQYSPPANSSLDQTDLLRQLQKKAAAFGL</sequence>
<dbReference type="Proteomes" id="UP000050794">
    <property type="component" value="Unassembled WGS sequence"/>
</dbReference>
<evidence type="ECO:0000313" key="2">
    <source>
        <dbReference type="Proteomes" id="UP000050794"/>
    </source>
</evidence>
<evidence type="ECO:0000313" key="3">
    <source>
        <dbReference type="WBParaSite" id="TCNE_0001896501-mRNA-1"/>
    </source>
</evidence>
<protein>
    <submittedName>
        <fullName evidence="1 3">Uncharacterized protein</fullName>
    </submittedName>
</protein>
<dbReference type="AlphaFoldDB" id="A0A183VDZ1"/>
<dbReference type="EMBL" id="UYWY01026195">
    <property type="protein sequence ID" value="VDM50282.1"/>
    <property type="molecule type" value="Genomic_DNA"/>
</dbReference>
<name>A0A183VDZ1_TOXCA</name>
<organism evidence="2 3">
    <name type="scientific">Toxocara canis</name>
    <name type="common">Canine roundworm</name>
    <dbReference type="NCBI Taxonomy" id="6265"/>
    <lineage>
        <taxon>Eukaryota</taxon>
        <taxon>Metazoa</taxon>
        <taxon>Ecdysozoa</taxon>
        <taxon>Nematoda</taxon>
        <taxon>Chromadorea</taxon>
        <taxon>Rhabditida</taxon>
        <taxon>Spirurina</taxon>
        <taxon>Ascaridomorpha</taxon>
        <taxon>Ascaridoidea</taxon>
        <taxon>Toxocaridae</taxon>
        <taxon>Toxocara</taxon>
    </lineage>
</organism>
<dbReference type="WBParaSite" id="TCNE_0001896501-mRNA-1">
    <property type="protein sequence ID" value="TCNE_0001896501-mRNA-1"/>
    <property type="gene ID" value="TCNE_0001896501"/>
</dbReference>
<proteinExistence type="predicted"/>
<reference evidence="1 2" key="2">
    <citation type="submission" date="2018-11" db="EMBL/GenBank/DDBJ databases">
        <authorList>
            <consortium name="Pathogen Informatics"/>
        </authorList>
    </citation>
    <scope>NUCLEOTIDE SEQUENCE [LARGE SCALE GENOMIC DNA]</scope>
</reference>
<gene>
    <name evidence="1" type="ORF">TCNE_LOCUS18961</name>
</gene>